<reference evidence="1 2" key="1">
    <citation type="submission" date="2016-10" db="EMBL/GenBank/DDBJ databases">
        <title>Lutibacter sp. LPB0138, isolated from marine gastropod.</title>
        <authorList>
            <person name="Kim E."/>
            <person name="Yi H."/>
        </authorList>
    </citation>
    <scope>NUCLEOTIDE SEQUENCE [LARGE SCALE GENOMIC DNA]</scope>
    <source>
        <strain evidence="1 2">LPB0138</strain>
    </source>
</reference>
<proteinExistence type="predicted"/>
<evidence type="ECO:0000313" key="1">
    <source>
        <dbReference type="EMBL" id="AOW20450.1"/>
    </source>
</evidence>
<dbReference type="Proteomes" id="UP000176050">
    <property type="component" value="Chromosome"/>
</dbReference>
<dbReference type="EMBL" id="CP017478">
    <property type="protein sequence ID" value="AOW20450.1"/>
    <property type="molecule type" value="Genomic_DNA"/>
</dbReference>
<name>A0A1D8P789_9FLAO</name>
<organism evidence="1 2">
    <name type="scientific">Urechidicola croceus</name>
    <dbReference type="NCBI Taxonomy" id="1850246"/>
    <lineage>
        <taxon>Bacteria</taxon>
        <taxon>Pseudomonadati</taxon>
        <taxon>Bacteroidota</taxon>
        <taxon>Flavobacteriia</taxon>
        <taxon>Flavobacteriales</taxon>
        <taxon>Flavobacteriaceae</taxon>
        <taxon>Urechidicola</taxon>
    </lineage>
</organism>
<protein>
    <submittedName>
        <fullName evidence="1">Uncharacterized protein</fullName>
    </submittedName>
</protein>
<keyword evidence="2" id="KW-1185">Reference proteome</keyword>
<evidence type="ECO:0000313" key="2">
    <source>
        <dbReference type="Proteomes" id="UP000176050"/>
    </source>
</evidence>
<accession>A0A1D8P789</accession>
<sequence>MIMIELNFKIDSDRLLIENEIKKIKLHAYYLYSKSTNKYLKFKEKENNLFNLTLNFKELQVSFNSETDIHFLKIRIYKEEEDTTRTYEEFIKEIPKLDKFGNFIWCKSRIDDNDILTTNELINSEFDYFYKKLLT</sequence>
<dbReference type="AlphaFoldDB" id="A0A1D8P789"/>
<gene>
    <name evidence="1" type="ORF">LPB138_07080</name>
</gene>
<dbReference type="STRING" id="1850246.LPB138_07080"/>
<dbReference type="KEGG" id="lul:LPB138_07080"/>